<evidence type="ECO:0000313" key="1">
    <source>
        <dbReference type="EMBL" id="KAJ7307827.1"/>
    </source>
</evidence>
<dbReference type="AlphaFoldDB" id="A0AAD7EAN4"/>
<dbReference type="Gene3D" id="3.80.10.10">
    <property type="entry name" value="Ribonuclease Inhibitor"/>
    <property type="match status" value="1"/>
</dbReference>
<accession>A0AAD7EAN4</accession>
<dbReference type="SUPFAM" id="SSF52058">
    <property type="entry name" value="L domain-like"/>
    <property type="match status" value="1"/>
</dbReference>
<comment type="caution">
    <text evidence="1">The sequence shown here is derived from an EMBL/GenBank/DDBJ whole genome shotgun (WGS) entry which is preliminary data.</text>
</comment>
<gene>
    <name evidence="1" type="ORF">DFH08DRAFT_1088599</name>
</gene>
<evidence type="ECO:0000313" key="2">
    <source>
        <dbReference type="Proteomes" id="UP001218218"/>
    </source>
</evidence>
<dbReference type="Proteomes" id="UP001218218">
    <property type="component" value="Unassembled WGS sequence"/>
</dbReference>
<organism evidence="1 2">
    <name type="scientific">Mycena albidolilacea</name>
    <dbReference type="NCBI Taxonomy" id="1033008"/>
    <lineage>
        <taxon>Eukaryota</taxon>
        <taxon>Fungi</taxon>
        <taxon>Dikarya</taxon>
        <taxon>Basidiomycota</taxon>
        <taxon>Agaricomycotina</taxon>
        <taxon>Agaricomycetes</taxon>
        <taxon>Agaricomycetidae</taxon>
        <taxon>Agaricales</taxon>
        <taxon>Marasmiineae</taxon>
        <taxon>Mycenaceae</taxon>
        <taxon>Mycena</taxon>
    </lineage>
</organism>
<name>A0AAD7EAN4_9AGAR</name>
<reference evidence="1" key="1">
    <citation type="submission" date="2023-03" db="EMBL/GenBank/DDBJ databases">
        <title>Massive genome expansion in bonnet fungi (Mycena s.s.) driven by repeated elements and novel gene families across ecological guilds.</title>
        <authorList>
            <consortium name="Lawrence Berkeley National Laboratory"/>
            <person name="Harder C.B."/>
            <person name="Miyauchi S."/>
            <person name="Viragh M."/>
            <person name="Kuo A."/>
            <person name="Thoen E."/>
            <person name="Andreopoulos B."/>
            <person name="Lu D."/>
            <person name="Skrede I."/>
            <person name="Drula E."/>
            <person name="Henrissat B."/>
            <person name="Morin E."/>
            <person name="Kohler A."/>
            <person name="Barry K."/>
            <person name="LaButti K."/>
            <person name="Morin E."/>
            <person name="Salamov A."/>
            <person name="Lipzen A."/>
            <person name="Mereny Z."/>
            <person name="Hegedus B."/>
            <person name="Baldrian P."/>
            <person name="Stursova M."/>
            <person name="Weitz H."/>
            <person name="Taylor A."/>
            <person name="Grigoriev I.V."/>
            <person name="Nagy L.G."/>
            <person name="Martin F."/>
            <person name="Kauserud H."/>
        </authorList>
    </citation>
    <scope>NUCLEOTIDE SEQUENCE</scope>
    <source>
        <strain evidence="1">CBHHK002</strain>
    </source>
</reference>
<sequence length="297" mass="33507">MTSLQAHQSSHFPADIEQEIFETAAVSHPTGIPALMLVAYRVKIWVEPLLYRVVFVSRSQRIEHFPHFTTSSVLWLSQEKRSEFLRNSVRHMYLGGFFPGMHSVLEACTGITELTLNIGVFANINILGAMSRLRRLTVEVDRLFPGLPVDFSHPAFRNITHLEVLDAASDRLTSQWMQINSIPNLTHLAFSDPGFVPIFEEVLRYCDRLACMVFLCADEKLIAGAQSVGADPRFVVSGVIDLHLDWQRGVRRGQDYWGRADAFIAGKRAGNIDGSVYEMVSVDKLGWAECLVDWSMH</sequence>
<protein>
    <submittedName>
        <fullName evidence="1">Uncharacterized protein</fullName>
    </submittedName>
</protein>
<dbReference type="EMBL" id="JARIHO010000087">
    <property type="protein sequence ID" value="KAJ7307827.1"/>
    <property type="molecule type" value="Genomic_DNA"/>
</dbReference>
<proteinExistence type="predicted"/>
<dbReference type="InterPro" id="IPR032675">
    <property type="entry name" value="LRR_dom_sf"/>
</dbReference>
<keyword evidence="2" id="KW-1185">Reference proteome</keyword>